<feature type="compositionally biased region" description="Basic and acidic residues" evidence="3">
    <location>
        <begin position="53"/>
        <end position="62"/>
    </location>
</feature>
<feature type="compositionally biased region" description="Basic and acidic residues" evidence="3">
    <location>
        <begin position="85"/>
        <end position="99"/>
    </location>
</feature>
<evidence type="ECO:0000313" key="4">
    <source>
        <dbReference type="Proteomes" id="UP001652661"/>
    </source>
</evidence>
<evidence type="ECO:0000256" key="3">
    <source>
        <dbReference type="SAM" id="MobiDB-lite"/>
    </source>
</evidence>
<gene>
    <name evidence="5" type="primary">LOC108075607</name>
</gene>
<organism evidence="4 5">
    <name type="scientific">Drosophila kikkawai</name>
    <name type="common">Fruit fly</name>
    <dbReference type="NCBI Taxonomy" id="30033"/>
    <lineage>
        <taxon>Eukaryota</taxon>
        <taxon>Metazoa</taxon>
        <taxon>Ecdysozoa</taxon>
        <taxon>Arthropoda</taxon>
        <taxon>Hexapoda</taxon>
        <taxon>Insecta</taxon>
        <taxon>Pterygota</taxon>
        <taxon>Neoptera</taxon>
        <taxon>Endopterygota</taxon>
        <taxon>Diptera</taxon>
        <taxon>Brachycera</taxon>
        <taxon>Muscomorpha</taxon>
        <taxon>Ephydroidea</taxon>
        <taxon>Drosophilidae</taxon>
        <taxon>Drosophila</taxon>
        <taxon>Sophophora</taxon>
    </lineage>
</organism>
<dbReference type="GO" id="GO:0030687">
    <property type="term" value="C:preribosome, large subunit precursor"/>
    <property type="evidence" value="ECO:0007669"/>
    <property type="project" value="TreeGrafter"/>
</dbReference>
<dbReference type="Pfam" id="PF07890">
    <property type="entry name" value="Rrp15p"/>
    <property type="match status" value="1"/>
</dbReference>
<dbReference type="OrthoDB" id="20949at2759"/>
<sequence>MALLTQKRARKTPAPATDSSADESDSEGSQNAGSDVEAGGGWADSILNVLKTTKPEAKDETVLTRAKKGQAAVGVQKSRGSTKQFDFEIDKTTAKKGQEEDNDDDDDDVKPEASALDAQLTKQQRKNVPLQLRVKPSYQDMARERTLRKVATRGTVQFFNAVRIQQKNLQHELEEAGPLDSRQDAVLNNINKRKFLDVLMSGKRSKSTAIDNSVKKEEQETDDDEEEEDGSSAPIKKKSEWSVLREDFMTNKKIKHWDEDDDDGSDQDGNDDGADDSDDDGED</sequence>
<feature type="region of interest" description="Disordered" evidence="3">
    <location>
        <begin position="53"/>
        <end position="128"/>
    </location>
</feature>
<feature type="region of interest" description="Disordered" evidence="3">
    <location>
        <begin position="1"/>
        <end position="41"/>
    </location>
</feature>
<dbReference type="PANTHER" id="PTHR13245:SF14">
    <property type="entry name" value="RRP15-LIKE PROTEIN"/>
    <property type="match status" value="1"/>
</dbReference>
<evidence type="ECO:0000256" key="2">
    <source>
        <dbReference type="ARBA" id="ARBA00017475"/>
    </source>
</evidence>
<proteinExistence type="inferred from homology"/>
<feature type="compositionally biased region" description="Acidic residues" evidence="3">
    <location>
        <begin position="100"/>
        <end position="109"/>
    </location>
</feature>
<dbReference type="AlphaFoldDB" id="A0A6P4I625"/>
<evidence type="ECO:0000256" key="1">
    <source>
        <dbReference type="ARBA" id="ARBA00007462"/>
    </source>
</evidence>
<name>A0A6P4I625_DROKI</name>
<dbReference type="OMA" id="NAGWADC"/>
<keyword evidence="4" id="KW-1185">Reference proteome</keyword>
<dbReference type="GeneID" id="108075607"/>
<feature type="region of interest" description="Disordered" evidence="3">
    <location>
        <begin position="206"/>
        <end position="283"/>
    </location>
</feature>
<protein>
    <recommendedName>
        <fullName evidence="2">RRP15-like protein</fullName>
    </recommendedName>
</protein>
<evidence type="ECO:0000313" key="5">
    <source>
        <dbReference type="RefSeq" id="XP_017023630.1"/>
    </source>
</evidence>
<reference evidence="5" key="1">
    <citation type="submission" date="2025-08" db="UniProtKB">
        <authorList>
            <consortium name="RefSeq"/>
        </authorList>
    </citation>
    <scope>IDENTIFICATION</scope>
    <source>
        <strain evidence="5">14028-0561.14</strain>
        <tissue evidence="5">Whole fly</tissue>
    </source>
</reference>
<dbReference type="PANTHER" id="PTHR13245">
    <property type="entry name" value="RRP15-LIKE PROTEIN"/>
    <property type="match status" value="1"/>
</dbReference>
<comment type="similarity">
    <text evidence="1">Belongs to the RRP15 family.</text>
</comment>
<feature type="compositionally biased region" description="Acidic residues" evidence="3">
    <location>
        <begin position="219"/>
        <end position="230"/>
    </location>
</feature>
<dbReference type="GO" id="GO:0000460">
    <property type="term" value="P:maturation of 5.8S rRNA"/>
    <property type="evidence" value="ECO:0007669"/>
    <property type="project" value="TreeGrafter"/>
</dbReference>
<dbReference type="RefSeq" id="XP_017023630.1">
    <property type="nucleotide sequence ID" value="XM_017168141.3"/>
</dbReference>
<feature type="compositionally biased region" description="Acidic residues" evidence="3">
    <location>
        <begin position="259"/>
        <end position="283"/>
    </location>
</feature>
<accession>A0A6P4I625</accession>
<feature type="compositionally biased region" description="Basic and acidic residues" evidence="3">
    <location>
        <begin position="237"/>
        <end position="250"/>
    </location>
</feature>
<dbReference type="Proteomes" id="UP001652661">
    <property type="component" value="Chromosome 3R"/>
</dbReference>
<dbReference type="InterPro" id="IPR012459">
    <property type="entry name" value="Rrp15"/>
</dbReference>
<dbReference type="GO" id="GO:0000470">
    <property type="term" value="P:maturation of LSU-rRNA"/>
    <property type="evidence" value="ECO:0007669"/>
    <property type="project" value="TreeGrafter"/>
</dbReference>